<feature type="domain" description="SRCR" evidence="7">
    <location>
        <begin position="317"/>
        <end position="417"/>
    </location>
</feature>
<feature type="region of interest" description="Disordered" evidence="6">
    <location>
        <begin position="1"/>
        <end position="39"/>
    </location>
</feature>
<evidence type="ECO:0000256" key="2">
    <source>
        <dbReference type="ARBA" id="ARBA00022737"/>
    </source>
</evidence>
<sequence>RGPRERPWKGQPKRSTMQGTPGKQRDGESEPDHPLCPEKVGAEGRWHLQDWLAVQLVEGTGRCSGRVEVYFEGVWCTVCDDLWDENEAQVVCQQLGCGTAVSAPGEARFGQGSGPILLDNVQCSGTEASLGQCSHAGWFAHNCGHSEDAGVICSGKFLSLFSENWPQLQLVNGSGRCSGRVEVFYHGRWGRVCDDDWDMNEAHVVCRQLNCGHALAAPVEAQFGDGEGKFLLDDVDCTGRESFLGQCPHADCSRSSDCPWVLSPRTSSACPWVLSPHAIPHYSLNKRALLQANRASSIGKFQKCTFIFVSTEDWPELRLVNGTGRCSGRVEVSYQGTWGSVCDDGWSLEEAHVVCRQLGCGQAVSAPLGAHFGPGFGKILLDNVHCSGEESHLALCAHDTWFTHNCGHEEDAGVICSGEGSFAFLMTHGQNGSLQKMRRAWMAVRLVNGTGRCSGRVEVLIQGTWGTVCDDLWELAEATVVCRQLQCGQAVAAPTGAHFGAGSGKIVLDDVQCAGSESHLGQCLHRGEAGHNCGHLEDPLLHAHTSR</sequence>
<dbReference type="GO" id="GO:0005886">
    <property type="term" value="C:plasma membrane"/>
    <property type="evidence" value="ECO:0007669"/>
    <property type="project" value="TreeGrafter"/>
</dbReference>
<dbReference type="GO" id="GO:0004252">
    <property type="term" value="F:serine-type endopeptidase activity"/>
    <property type="evidence" value="ECO:0007669"/>
    <property type="project" value="TreeGrafter"/>
</dbReference>
<dbReference type="InterPro" id="IPR001190">
    <property type="entry name" value="SRCR"/>
</dbReference>
<feature type="disulfide bond" evidence="5">
    <location>
        <begin position="355"/>
        <end position="416"/>
    </location>
</feature>
<evidence type="ECO:0000256" key="6">
    <source>
        <dbReference type="SAM" id="MobiDB-lite"/>
    </source>
</evidence>
<dbReference type="AlphaFoldDB" id="A0A8C4M102"/>
<accession>A0A8C4M102</accession>
<evidence type="ECO:0000259" key="7">
    <source>
        <dbReference type="PROSITE" id="PS50287"/>
    </source>
</evidence>
<feature type="disulfide bond" evidence="5">
    <location>
        <begin position="513"/>
        <end position="523"/>
    </location>
</feature>
<feature type="disulfide bond" evidence="5">
    <location>
        <begin position="469"/>
        <end position="533"/>
    </location>
</feature>
<feature type="disulfide bond" evidence="5">
    <location>
        <begin position="92"/>
        <end position="153"/>
    </location>
</feature>
<name>A0A8C4M102_EQUAS</name>
<dbReference type="FunFam" id="3.10.250.10:FF:000006">
    <property type="entry name" value="neurotrypsin isoform X2"/>
    <property type="match status" value="2"/>
</dbReference>
<feature type="disulfide bond" evidence="5">
    <location>
        <begin position="123"/>
        <end position="133"/>
    </location>
</feature>
<keyword evidence="4" id="KW-0325">Glycoprotein</keyword>
<feature type="domain" description="SRCR" evidence="7">
    <location>
        <begin position="54"/>
        <end position="154"/>
    </location>
</feature>
<dbReference type="PANTHER" id="PTHR48071">
    <property type="entry name" value="SRCR DOMAIN-CONTAINING PROTEIN"/>
    <property type="match status" value="1"/>
</dbReference>
<dbReference type="FunFam" id="3.10.250.10:FF:000003">
    <property type="entry name" value="Deleted in malignant brain tumors 1"/>
    <property type="match status" value="2"/>
</dbReference>
<organism evidence="8">
    <name type="scientific">Equus asinus asinus</name>
    <dbReference type="NCBI Taxonomy" id="83772"/>
    <lineage>
        <taxon>Eukaryota</taxon>
        <taxon>Metazoa</taxon>
        <taxon>Chordata</taxon>
        <taxon>Craniata</taxon>
        <taxon>Vertebrata</taxon>
        <taxon>Euteleostomi</taxon>
        <taxon>Mammalia</taxon>
        <taxon>Eutheria</taxon>
        <taxon>Laurasiatheria</taxon>
        <taxon>Perissodactyla</taxon>
        <taxon>Equidae</taxon>
        <taxon>Equus</taxon>
    </lineage>
</organism>
<evidence type="ECO:0000256" key="3">
    <source>
        <dbReference type="ARBA" id="ARBA00023157"/>
    </source>
</evidence>
<comment type="caution">
    <text evidence="5">Lacks conserved residue(s) required for the propagation of feature annotation.</text>
</comment>
<dbReference type="PROSITE" id="PS00420">
    <property type="entry name" value="SRCR_1"/>
    <property type="match status" value="1"/>
</dbReference>
<dbReference type="InterPro" id="IPR036772">
    <property type="entry name" value="SRCR-like_dom_sf"/>
</dbReference>
<dbReference type="Gene3D" id="3.10.250.10">
    <property type="entry name" value="SRCR-like domain"/>
    <property type="match status" value="4"/>
</dbReference>
<dbReference type="SUPFAM" id="SSF56487">
    <property type="entry name" value="SRCR-like"/>
    <property type="match status" value="4"/>
</dbReference>
<dbReference type="PRINTS" id="PR00258">
    <property type="entry name" value="SPERACTRCPTR"/>
</dbReference>
<dbReference type="Ensembl" id="ENSEAST00005021261.1">
    <property type="protein sequence ID" value="ENSEASP00005019597.1"/>
    <property type="gene ID" value="ENSEASG00005013466.1"/>
</dbReference>
<dbReference type="GO" id="GO:0031638">
    <property type="term" value="P:zymogen activation"/>
    <property type="evidence" value="ECO:0007669"/>
    <property type="project" value="TreeGrafter"/>
</dbReference>
<dbReference type="PROSITE" id="PS50287">
    <property type="entry name" value="SRCR_2"/>
    <property type="match status" value="4"/>
</dbReference>
<evidence type="ECO:0000256" key="5">
    <source>
        <dbReference type="PROSITE-ProRule" id="PRU00196"/>
    </source>
</evidence>
<evidence type="ECO:0000256" key="4">
    <source>
        <dbReference type="ARBA" id="ARBA00023180"/>
    </source>
</evidence>
<dbReference type="PANTHER" id="PTHR48071:SF27">
    <property type="entry name" value="SCAVENGER RECEPTOR CYSTEINE-RICH TYPE 1 PROTEIN M130-LIKE"/>
    <property type="match status" value="1"/>
</dbReference>
<proteinExistence type="predicted"/>
<dbReference type="SMART" id="SM00202">
    <property type="entry name" value="SR"/>
    <property type="match status" value="4"/>
</dbReference>
<dbReference type="Pfam" id="PF00530">
    <property type="entry name" value="SRCR"/>
    <property type="match status" value="4"/>
</dbReference>
<feature type="disulfide bond" evidence="5">
    <location>
        <begin position="342"/>
        <end position="406"/>
    </location>
</feature>
<feature type="disulfide bond" evidence="5">
    <location>
        <begin position="79"/>
        <end position="143"/>
    </location>
</feature>
<keyword evidence="3 5" id="KW-1015">Disulfide bond</keyword>
<evidence type="ECO:0000313" key="8">
    <source>
        <dbReference type="Ensembl" id="ENSEASP00005019597.1"/>
    </source>
</evidence>
<feature type="domain" description="SRCR" evidence="7">
    <location>
        <begin position="444"/>
        <end position="544"/>
    </location>
</feature>
<reference evidence="8" key="1">
    <citation type="submission" date="2023-03" db="UniProtKB">
        <authorList>
            <consortium name="Ensembl"/>
        </authorList>
    </citation>
    <scope>IDENTIFICATION</scope>
</reference>
<keyword evidence="1" id="KW-0732">Signal</keyword>
<evidence type="ECO:0000256" key="1">
    <source>
        <dbReference type="ARBA" id="ARBA00022729"/>
    </source>
</evidence>
<keyword evidence="2" id="KW-0677">Repeat</keyword>
<dbReference type="OMA" id="GWNSSCS"/>
<protein>
    <recommendedName>
        <fullName evidence="7">SRCR domain-containing protein</fullName>
    </recommendedName>
</protein>
<feature type="domain" description="SRCR" evidence="7">
    <location>
        <begin position="168"/>
        <end position="271"/>
    </location>
</feature>
<feature type="disulfide bond" evidence="5">
    <location>
        <begin position="386"/>
        <end position="396"/>
    </location>
</feature>
<feature type="compositionally biased region" description="Basic and acidic residues" evidence="6">
    <location>
        <begin position="23"/>
        <end position="39"/>
    </location>
</feature>
<feature type="disulfide bond" evidence="5">
    <location>
        <begin position="237"/>
        <end position="247"/>
    </location>
</feature>